<comment type="similarity">
    <text evidence="3">Belongs to the glycosyltransferase 8 family.</text>
</comment>
<evidence type="ECO:0000313" key="10">
    <source>
        <dbReference type="EMBL" id="MBK4714377.1"/>
    </source>
</evidence>
<dbReference type="Proteomes" id="UP000659047">
    <property type="component" value="Unassembled WGS sequence"/>
</dbReference>
<evidence type="ECO:0000256" key="5">
    <source>
        <dbReference type="ARBA" id="ARBA00022679"/>
    </source>
</evidence>
<proteinExistence type="inferred from homology"/>
<dbReference type="Pfam" id="PF01501">
    <property type="entry name" value="Glyco_transf_8"/>
    <property type="match status" value="1"/>
</dbReference>
<dbReference type="AlphaFoldDB" id="A0A8K0XWL7"/>
<dbReference type="GO" id="GO:0046872">
    <property type="term" value="F:metal ion binding"/>
    <property type="evidence" value="ECO:0007669"/>
    <property type="project" value="UniProtKB-KW"/>
</dbReference>
<dbReference type="PANTHER" id="PTHR13778:SF47">
    <property type="entry name" value="LIPOPOLYSACCHARIDE 1,3-GALACTOSYLTRANSFERASE"/>
    <property type="match status" value="1"/>
</dbReference>
<dbReference type="InterPro" id="IPR002495">
    <property type="entry name" value="Glyco_trans_8"/>
</dbReference>
<sequence length="336" mass="39142">MNFNISDAIKAVCKYGHNDKKSNNELHIAYGIDQHFQFGAAISLTSVLMNNRDIKLNFHIFTDNEDKLFFNKLRQLAEKETVTINIYLIDKSFFSVLPSTLAWSVAIYYRFIAFEYLAQTFAQVLYLDADVICKGSLLPLSQMTLPEGCYAAVVKDIPETRQGAGSRLDEPQLNEDYFNSGVMLVSLDAWRVNQIFHRLLELLLTSKLKLQFFDQDVLNLLFIRHTRFLSEDYNCIYGIKNELKYRDMNKYKTKIKDSTILIHYIGVTKPWNSWANYPSAQFFKVAYFYSPWATQKLLGPRTPKQYKKKSRHEKMQGKIIASIISYFGYLWAKIKP</sequence>
<dbReference type="RefSeq" id="WP_238712376.1">
    <property type="nucleotide sequence ID" value="NZ_JAEPBH010000005.1"/>
</dbReference>
<dbReference type="EMBL" id="JAEPBH010000005">
    <property type="protein sequence ID" value="MBK4714377.1"/>
    <property type="molecule type" value="Genomic_DNA"/>
</dbReference>
<comment type="pathway">
    <text evidence="2">Bacterial outer membrane biogenesis; LPS core biosynthesis.</text>
</comment>
<dbReference type="Gene3D" id="3.90.550.10">
    <property type="entry name" value="Spore Coat Polysaccharide Biosynthesis Protein SpsA, Chain A"/>
    <property type="match status" value="1"/>
</dbReference>
<protein>
    <submittedName>
        <fullName evidence="10">Lipopolysaccharide 1,2-glucosyltransferase</fullName>
    </submittedName>
</protein>
<dbReference type="SUPFAM" id="SSF53448">
    <property type="entry name" value="Nucleotide-diphospho-sugar transferases"/>
    <property type="match status" value="1"/>
</dbReference>
<dbReference type="CDD" id="cd04194">
    <property type="entry name" value="GT8_A4GalT_like"/>
    <property type="match status" value="1"/>
</dbReference>
<evidence type="ECO:0000256" key="8">
    <source>
        <dbReference type="ARBA" id="ARBA00022985"/>
    </source>
</evidence>
<dbReference type="InterPro" id="IPR050748">
    <property type="entry name" value="Glycosyltrans_8_dom-fam"/>
</dbReference>
<keyword evidence="7" id="KW-0460">Magnesium</keyword>
<keyword evidence="5" id="KW-0808">Transferase</keyword>
<comment type="cofactor">
    <cofactor evidence="1">
        <name>Mg(2+)</name>
        <dbReference type="ChEBI" id="CHEBI:18420"/>
    </cofactor>
</comment>
<name>A0A8K0XWL7_9ENTR</name>
<evidence type="ECO:0000256" key="7">
    <source>
        <dbReference type="ARBA" id="ARBA00022842"/>
    </source>
</evidence>
<gene>
    <name evidence="10" type="ORF">JJB97_03285</name>
</gene>
<accession>A0A8K0XWL7</accession>
<keyword evidence="11" id="KW-1185">Reference proteome</keyword>
<reference evidence="10" key="1">
    <citation type="submission" date="2021-01" db="EMBL/GenBank/DDBJ databases">
        <title>Intestinitalea alba gen. nov., sp. nov., a novel genus of the family Enterobacteriaceae, isolated from the gut of the plastic-eating mealworm Tenebrio molitor L.</title>
        <authorList>
            <person name="Yang Y."/>
        </authorList>
    </citation>
    <scope>NUCLEOTIDE SEQUENCE</scope>
    <source>
        <strain evidence="10">BIT-L3</strain>
    </source>
</reference>
<dbReference type="PANTHER" id="PTHR13778">
    <property type="entry name" value="GLYCOSYLTRANSFERASE 8 DOMAIN-CONTAINING PROTEIN"/>
    <property type="match status" value="1"/>
</dbReference>
<evidence type="ECO:0000313" key="11">
    <source>
        <dbReference type="Proteomes" id="UP000659047"/>
    </source>
</evidence>
<keyword evidence="4" id="KW-0328">Glycosyltransferase</keyword>
<evidence type="ECO:0000256" key="4">
    <source>
        <dbReference type="ARBA" id="ARBA00022676"/>
    </source>
</evidence>
<keyword evidence="6" id="KW-0479">Metal-binding</keyword>
<feature type="domain" description="Glycosyl transferase family 8 C-terminal" evidence="9">
    <location>
        <begin position="277"/>
        <end position="333"/>
    </location>
</feature>
<keyword evidence="8" id="KW-0448">Lipopolysaccharide biosynthesis</keyword>
<evidence type="ECO:0000256" key="1">
    <source>
        <dbReference type="ARBA" id="ARBA00001946"/>
    </source>
</evidence>
<evidence type="ECO:0000256" key="2">
    <source>
        <dbReference type="ARBA" id="ARBA00004713"/>
    </source>
</evidence>
<evidence type="ECO:0000259" key="9">
    <source>
        <dbReference type="Pfam" id="PF08437"/>
    </source>
</evidence>
<dbReference type="GO" id="GO:0008918">
    <property type="term" value="F:lipopolysaccharide 3-alpha-galactosyltransferase activity"/>
    <property type="evidence" value="ECO:0007669"/>
    <property type="project" value="InterPro"/>
</dbReference>
<evidence type="ECO:0000256" key="3">
    <source>
        <dbReference type="ARBA" id="ARBA00006351"/>
    </source>
</evidence>
<dbReference type="Pfam" id="PF08437">
    <property type="entry name" value="Glyco_transf_8C"/>
    <property type="match status" value="1"/>
</dbReference>
<dbReference type="InterPro" id="IPR013645">
    <property type="entry name" value="Glyco_transf_8N"/>
</dbReference>
<comment type="caution">
    <text evidence="10">The sequence shown here is derived from an EMBL/GenBank/DDBJ whole genome shotgun (WGS) entry which is preliminary data.</text>
</comment>
<organism evidence="10 11">
    <name type="scientific">Tenebrionibacter intestinalis</name>
    <dbReference type="NCBI Taxonomy" id="2799638"/>
    <lineage>
        <taxon>Bacteria</taxon>
        <taxon>Pseudomonadati</taxon>
        <taxon>Pseudomonadota</taxon>
        <taxon>Gammaproteobacteria</taxon>
        <taxon>Enterobacterales</taxon>
        <taxon>Enterobacteriaceae</taxon>
        <taxon>Tenebrionibacter/Tenebrionicola group</taxon>
        <taxon>Tenebrionibacter</taxon>
    </lineage>
</organism>
<evidence type="ECO:0000256" key="6">
    <source>
        <dbReference type="ARBA" id="ARBA00022723"/>
    </source>
</evidence>
<dbReference type="InterPro" id="IPR029044">
    <property type="entry name" value="Nucleotide-diphossugar_trans"/>
</dbReference>